<reference evidence="2 3" key="1">
    <citation type="submission" date="2018-11" db="EMBL/GenBank/DDBJ databases">
        <authorList>
            <consortium name="Pathogen Informatics"/>
        </authorList>
    </citation>
    <scope>NUCLEOTIDE SEQUENCE [LARGE SCALE GENOMIC DNA]</scope>
    <source>
        <strain>Denwood</strain>
        <strain evidence="3">Zambia</strain>
    </source>
</reference>
<evidence type="ECO:0000256" key="1">
    <source>
        <dbReference type="SAM" id="Phobius"/>
    </source>
</evidence>
<keyword evidence="1" id="KW-1133">Transmembrane helix</keyword>
<keyword evidence="3" id="KW-1185">Reference proteome</keyword>
<name>A0A3P8GCU7_9TREM</name>
<keyword evidence="1" id="KW-0812">Transmembrane</keyword>
<organism evidence="2 3">
    <name type="scientific">Schistosoma mattheei</name>
    <dbReference type="NCBI Taxonomy" id="31246"/>
    <lineage>
        <taxon>Eukaryota</taxon>
        <taxon>Metazoa</taxon>
        <taxon>Spiralia</taxon>
        <taxon>Lophotrochozoa</taxon>
        <taxon>Platyhelminthes</taxon>
        <taxon>Trematoda</taxon>
        <taxon>Digenea</taxon>
        <taxon>Strigeidida</taxon>
        <taxon>Schistosomatoidea</taxon>
        <taxon>Schistosomatidae</taxon>
        <taxon>Schistosoma</taxon>
    </lineage>
</organism>
<evidence type="ECO:0000313" key="2">
    <source>
        <dbReference type="EMBL" id="VDP32709.1"/>
    </source>
</evidence>
<sequence length="35" mass="4132">MIEILILNCKYTGNRNLYIIHLLYVIPINVFVILV</sequence>
<accession>A0A3P8GCU7</accession>
<feature type="transmembrane region" description="Helical" evidence="1">
    <location>
        <begin position="17"/>
        <end position="34"/>
    </location>
</feature>
<dbReference type="AlphaFoldDB" id="A0A3P8GCU7"/>
<gene>
    <name evidence="2" type="ORF">SMTD_LOCUS6204</name>
</gene>
<protein>
    <submittedName>
        <fullName evidence="2">Uncharacterized protein</fullName>
    </submittedName>
</protein>
<proteinExistence type="predicted"/>
<keyword evidence="1" id="KW-0472">Membrane</keyword>
<evidence type="ECO:0000313" key="3">
    <source>
        <dbReference type="Proteomes" id="UP000269396"/>
    </source>
</evidence>
<dbReference type="Proteomes" id="UP000269396">
    <property type="component" value="Unassembled WGS sequence"/>
</dbReference>
<dbReference type="EMBL" id="UZAL01027453">
    <property type="protein sequence ID" value="VDP32709.1"/>
    <property type="molecule type" value="Genomic_DNA"/>
</dbReference>